<name>A0A5R9E344_9ACTN</name>
<accession>A0A5R9E344</accession>
<proteinExistence type="predicted"/>
<feature type="region of interest" description="Disordered" evidence="1">
    <location>
        <begin position="1"/>
        <end position="28"/>
    </location>
</feature>
<dbReference type="AlphaFoldDB" id="A0A5R9E344"/>
<evidence type="ECO:0000256" key="1">
    <source>
        <dbReference type="SAM" id="MobiDB-lite"/>
    </source>
</evidence>
<reference evidence="2 3" key="1">
    <citation type="submission" date="2019-05" db="EMBL/GenBank/DDBJ databases">
        <title>Streptomyces marianii sp. nov., a novel marine actinomycete from southern coast of India.</title>
        <authorList>
            <person name="Iniyan A.M."/>
            <person name="Wink J."/>
            <person name="Ramprasad E."/>
            <person name="Ramana C.V."/>
            <person name="Bunk B."/>
            <person name="Sproer C."/>
            <person name="Joseph F.-J.R.S."/>
            <person name="Vincent S.G.P."/>
        </authorList>
    </citation>
    <scope>NUCLEOTIDE SEQUENCE [LARGE SCALE GENOMIC DNA]</scope>
    <source>
        <strain evidence="2 3">ICN19</strain>
    </source>
</reference>
<dbReference type="Proteomes" id="UP000305921">
    <property type="component" value="Unassembled WGS sequence"/>
</dbReference>
<dbReference type="RefSeq" id="WP_138052785.1">
    <property type="nucleotide sequence ID" value="NZ_VAWE01000001.1"/>
</dbReference>
<organism evidence="2 3">
    <name type="scientific">Streptomyces marianii</name>
    <dbReference type="NCBI Taxonomy" id="1817406"/>
    <lineage>
        <taxon>Bacteria</taxon>
        <taxon>Bacillati</taxon>
        <taxon>Actinomycetota</taxon>
        <taxon>Actinomycetes</taxon>
        <taxon>Kitasatosporales</taxon>
        <taxon>Streptomycetaceae</taxon>
        <taxon>Streptomyces</taxon>
    </lineage>
</organism>
<comment type="caution">
    <text evidence="2">The sequence shown here is derived from an EMBL/GenBank/DDBJ whole genome shotgun (WGS) entry which is preliminary data.</text>
</comment>
<keyword evidence="3" id="KW-1185">Reference proteome</keyword>
<feature type="region of interest" description="Disordered" evidence="1">
    <location>
        <begin position="89"/>
        <end position="125"/>
    </location>
</feature>
<gene>
    <name evidence="2" type="ORF">FEF34_09615</name>
</gene>
<dbReference type="OrthoDB" id="4296169at2"/>
<protein>
    <submittedName>
        <fullName evidence="2">Uncharacterized protein</fullName>
    </submittedName>
</protein>
<evidence type="ECO:0000313" key="2">
    <source>
        <dbReference type="EMBL" id="TLQ43362.1"/>
    </source>
</evidence>
<dbReference type="EMBL" id="VAWE01000001">
    <property type="protein sequence ID" value="TLQ43362.1"/>
    <property type="molecule type" value="Genomic_DNA"/>
</dbReference>
<sequence length="125" mass="13544">MDELLTSLAESPAEHKKIGEQKVTTDSYGTGFSAATDLHAAYEKVRARLEGLSRTFGETIEALGIRVEIAEKGYAGVDQEERDRFAEIQKRTEDFYKPDTAQDGAGKDAAKPKQPADTGDSGGFS</sequence>
<evidence type="ECO:0000313" key="3">
    <source>
        <dbReference type="Proteomes" id="UP000305921"/>
    </source>
</evidence>